<evidence type="ECO:0000313" key="2">
    <source>
        <dbReference type="Proteomes" id="UP000196521"/>
    </source>
</evidence>
<protein>
    <submittedName>
        <fullName evidence="1">Uncharacterized protein</fullName>
    </submittedName>
</protein>
<dbReference type="AlphaFoldDB" id="A0A6J7ZNY6"/>
<comment type="caution">
    <text evidence="1">The sequence shown here is derived from an EMBL/GenBank/DDBJ whole genome shotgun (WGS) entry which is preliminary data.</text>
</comment>
<keyword evidence="2" id="KW-1185">Reference proteome</keyword>
<dbReference type="EMBL" id="CZCZ02000014">
    <property type="protein sequence ID" value="CAC5344308.1"/>
    <property type="molecule type" value="Genomic_DNA"/>
</dbReference>
<dbReference type="EMBL" id="LR812490">
    <property type="protein sequence ID" value="CAC5344308.1"/>
    <property type="molecule type" value="Genomic_DNA"/>
</dbReference>
<organism evidence="1 2">
    <name type="scientific">Planktothrix rubescens CCAP 1459/22</name>
    <dbReference type="NCBI Taxonomy" id="329571"/>
    <lineage>
        <taxon>Bacteria</taxon>
        <taxon>Bacillati</taxon>
        <taxon>Cyanobacteriota</taxon>
        <taxon>Cyanophyceae</taxon>
        <taxon>Oscillatoriophycideae</taxon>
        <taxon>Oscillatoriales</taxon>
        <taxon>Microcoleaceae</taxon>
        <taxon>Planktothrix</taxon>
    </lineage>
</organism>
<accession>A0A6J7ZNY6</accession>
<name>A0A6J7ZNY6_PLARU</name>
<evidence type="ECO:0000313" key="1">
    <source>
        <dbReference type="EMBL" id="CAC5344308.1"/>
    </source>
</evidence>
<reference evidence="1" key="1">
    <citation type="submission" date="2020-05" db="EMBL/GenBank/DDBJ databases">
        <authorList>
            <consortium name="Genoscope - CEA"/>
            <person name="William W."/>
        </authorList>
    </citation>
    <scope>NUCLEOTIDE SEQUENCE [LARGE SCALE GENOMIC DNA]</scope>
    <source>
        <strain evidence="1">PCC 7821</strain>
    </source>
</reference>
<dbReference type="Proteomes" id="UP000196521">
    <property type="component" value="Chromosome"/>
</dbReference>
<gene>
    <name evidence="1" type="ORF">PLAN_40723</name>
</gene>
<sequence length="136" mass="14924">MVFRESISTSPDFKASNRSVESKFRYSTAFGSPKTAAATALQISTSRPEYWPLSFTKLNPGILPSTPQMSFPLCLTISRRLWPVPPLAAVESPPEEVVAVFVGFDDSQAVRDATNNRVATSKEPNLFIVLYCGCMS</sequence>
<proteinExistence type="predicted"/>